<keyword evidence="5" id="KW-1185">Reference proteome</keyword>
<proteinExistence type="predicted"/>
<evidence type="ECO:0000256" key="1">
    <source>
        <dbReference type="ARBA" id="ARBA00022729"/>
    </source>
</evidence>
<dbReference type="GO" id="GO:0008236">
    <property type="term" value="F:serine-type peptidase activity"/>
    <property type="evidence" value="ECO:0007669"/>
    <property type="project" value="InterPro"/>
</dbReference>
<reference evidence="4 5" key="1">
    <citation type="submission" date="2019-02" db="EMBL/GenBank/DDBJ databases">
        <title>Deep-cultivation of Planctomycetes and their phenomic and genomic characterization uncovers novel biology.</title>
        <authorList>
            <person name="Wiegand S."/>
            <person name="Jogler M."/>
            <person name="Boedeker C."/>
            <person name="Pinto D."/>
            <person name="Vollmers J."/>
            <person name="Rivas-Marin E."/>
            <person name="Kohn T."/>
            <person name="Peeters S.H."/>
            <person name="Heuer A."/>
            <person name="Rast P."/>
            <person name="Oberbeckmann S."/>
            <person name="Bunk B."/>
            <person name="Jeske O."/>
            <person name="Meyerdierks A."/>
            <person name="Storesund J.E."/>
            <person name="Kallscheuer N."/>
            <person name="Luecker S."/>
            <person name="Lage O.M."/>
            <person name="Pohl T."/>
            <person name="Merkel B.J."/>
            <person name="Hornburger P."/>
            <person name="Mueller R.-W."/>
            <person name="Bruemmer F."/>
            <person name="Labrenz M."/>
            <person name="Spormann A.M."/>
            <person name="Op den Camp H."/>
            <person name="Overmann J."/>
            <person name="Amann R."/>
            <person name="Jetten M.S.M."/>
            <person name="Mascher T."/>
            <person name="Medema M.H."/>
            <person name="Devos D.P."/>
            <person name="Kaster A.-K."/>
            <person name="Ovreas L."/>
            <person name="Rohde M."/>
            <person name="Galperin M.Y."/>
            <person name="Jogler C."/>
        </authorList>
    </citation>
    <scope>NUCLEOTIDE SEQUENCE [LARGE SCALE GENOMIC DNA]</scope>
    <source>
        <strain evidence="4 5">Mal4</strain>
    </source>
</reference>
<evidence type="ECO:0000313" key="4">
    <source>
        <dbReference type="EMBL" id="QDU39300.1"/>
    </source>
</evidence>
<organism evidence="4 5">
    <name type="scientific">Maioricimonas rarisocia</name>
    <dbReference type="NCBI Taxonomy" id="2528026"/>
    <lineage>
        <taxon>Bacteria</taxon>
        <taxon>Pseudomonadati</taxon>
        <taxon>Planctomycetota</taxon>
        <taxon>Planctomycetia</taxon>
        <taxon>Planctomycetales</taxon>
        <taxon>Planctomycetaceae</taxon>
        <taxon>Maioricimonas</taxon>
    </lineage>
</organism>
<dbReference type="Proteomes" id="UP000320496">
    <property type="component" value="Chromosome"/>
</dbReference>
<feature type="domain" description="Peptidase S9 prolyl oligopeptidase catalytic" evidence="3">
    <location>
        <begin position="197"/>
        <end position="328"/>
    </location>
</feature>
<evidence type="ECO:0000256" key="2">
    <source>
        <dbReference type="SAM" id="SignalP"/>
    </source>
</evidence>
<name>A0A517ZA37_9PLAN</name>
<dbReference type="SUPFAM" id="SSF53474">
    <property type="entry name" value="alpha/beta-Hydrolases"/>
    <property type="match status" value="1"/>
</dbReference>
<accession>A0A517ZA37</accession>
<sequence precursor="true">MRTWCGLVAAAIALTFSVTAAMAQAPSPEGKAAIQDRLDRLNREIEVLRQQGADDRVLADVEVYAKAADWILRHNEFYKPNYEKDTIAALDTGLQRAAALKGGKSDWGTAPGSLILGYRSKVDESVQPYALQLPAGFDPADGKRWPLYVVLHGRGGTLNEVSFIRKHDGKDVAEGQDWIQLDVFGRINNAYRWSGETDVFEAMADVQRRFRIDDRRIVLWGFSMGGAGAWHLGVHHPSKWVAVGAGAGFVDFYRYQNVKEQLPEYQHRTLRIYDAADYALNLANVPFITYGGEKDKQLAASLIMREEAGEVDVPVELIIGKNMGHKFDDISKEKFMAFLAEHRRKGRPTFPGRREIRFTTSTLRYNDCEWLTLHELDRQYEPSTVESRLDERNVLRLTTDNVTALSIARGAADRVSIDGSEPVDLNAAADSNLPDVYFVRESDGWQVLDYDESLSFVENPEQHKRPGLQGPIDDAFMEPFVCVKGTGTAWSQPLQNWSDAALSRFEAEFDKWLRGHIPVISDSELTDEQIAQKNLVLFGDPGSNAVLARVVEDLPLTWTKDRIEFDGQEYDPATHAVVMIFPNPLNPKRYVVINSGHTIHEKDFRASNSWLFPKLGDFAVLKFSEAEDGKSFSEEVVRAGIFNGHWELP</sequence>
<dbReference type="RefSeq" id="WP_197443567.1">
    <property type="nucleotide sequence ID" value="NZ_CP036275.1"/>
</dbReference>
<dbReference type="AlphaFoldDB" id="A0A517ZA37"/>
<dbReference type="EMBL" id="CP036275">
    <property type="protein sequence ID" value="QDU39300.1"/>
    <property type="molecule type" value="Genomic_DNA"/>
</dbReference>
<keyword evidence="1 2" id="KW-0732">Signal</keyword>
<evidence type="ECO:0000313" key="5">
    <source>
        <dbReference type="Proteomes" id="UP000320496"/>
    </source>
</evidence>
<feature type="signal peptide" evidence="2">
    <location>
        <begin position="1"/>
        <end position="20"/>
    </location>
</feature>
<dbReference type="Gene3D" id="3.40.50.1820">
    <property type="entry name" value="alpha/beta hydrolase"/>
    <property type="match status" value="1"/>
</dbReference>
<gene>
    <name evidence="4" type="ORF">Mal4_36390</name>
</gene>
<dbReference type="PANTHER" id="PTHR43037:SF1">
    <property type="entry name" value="BLL1128 PROTEIN"/>
    <property type="match status" value="1"/>
</dbReference>
<dbReference type="InterPro" id="IPR050955">
    <property type="entry name" value="Plant_Biomass_Hydrol_Est"/>
</dbReference>
<feature type="chain" id="PRO_5021753112" evidence="2">
    <location>
        <begin position="21"/>
        <end position="649"/>
    </location>
</feature>
<protein>
    <submittedName>
        <fullName evidence="4">Prolyl oligopeptidase family protein</fullName>
    </submittedName>
</protein>
<dbReference type="KEGG" id="mri:Mal4_36390"/>
<dbReference type="InterPro" id="IPR029058">
    <property type="entry name" value="AB_hydrolase_fold"/>
</dbReference>
<dbReference type="Pfam" id="PF00326">
    <property type="entry name" value="Peptidase_S9"/>
    <property type="match status" value="1"/>
</dbReference>
<dbReference type="GO" id="GO:0006508">
    <property type="term" value="P:proteolysis"/>
    <property type="evidence" value="ECO:0007669"/>
    <property type="project" value="InterPro"/>
</dbReference>
<dbReference type="PANTHER" id="PTHR43037">
    <property type="entry name" value="UNNAMED PRODUCT-RELATED"/>
    <property type="match status" value="1"/>
</dbReference>
<evidence type="ECO:0000259" key="3">
    <source>
        <dbReference type="Pfam" id="PF00326"/>
    </source>
</evidence>
<dbReference type="InterPro" id="IPR001375">
    <property type="entry name" value="Peptidase_S9_cat"/>
</dbReference>